<dbReference type="PANTHER" id="PTHR33619">
    <property type="entry name" value="POLYSACCHARIDE EXPORT PROTEIN GFCE-RELATED"/>
    <property type="match status" value="1"/>
</dbReference>
<keyword evidence="13" id="KW-0998">Cell outer membrane</keyword>
<evidence type="ECO:0000256" key="9">
    <source>
        <dbReference type="ARBA" id="ARBA00023065"/>
    </source>
</evidence>
<organism evidence="19 20">
    <name type="scientific">Aequoribacter fuscus</name>
    <dbReference type="NCBI Taxonomy" id="2518989"/>
    <lineage>
        <taxon>Bacteria</taxon>
        <taxon>Pseudomonadati</taxon>
        <taxon>Pseudomonadota</taxon>
        <taxon>Gammaproteobacteria</taxon>
        <taxon>Cellvibrionales</taxon>
        <taxon>Halieaceae</taxon>
        <taxon>Aequoribacter</taxon>
    </lineage>
</organism>
<keyword evidence="6" id="KW-0812">Transmembrane</keyword>
<evidence type="ECO:0000256" key="7">
    <source>
        <dbReference type="ARBA" id="ARBA00022729"/>
    </source>
</evidence>
<dbReference type="eggNOG" id="COG1596">
    <property type="taxonomic scope" value="Bacteria"/>
</dbReference>
<protein>
    <submittedName>
        <fullName evidence="19">Polysaccharide export protein</fullName>
    </submittedName>
</protein>
<dbReference type="STRING" id="2518989.IMCC3088_2267"/>
<keyword evidence="12" id="KW-0564">Palmitate</keyword>
<evidence type="ECO:0000313" key="19">
    <source>
        <dbReference type="EMBL" id="EGG29048.1"/>
    </source>
</evidence>
<evidence type="ECO:0000256" key="14">
    <source>
        <dbReference type="ARBA" id="ARBA00023288"/>
    </source>
</evidence>
<evidence type="ECO:0000256" key="4">
    <source>
        <dbReference type="ARBA" id="ARBA00022452"/>
    </source>
</evidence>
<dbReference type="RefSeq" id="WP_009576455.1">
    <property type="nucleotide sequence ID" value="NZ_AEIG01000066.1"/>
</dbReference>
<dbReference type="InterPro" id="IPR054765">
    <property type="entry name" value="SLBB_dom"/>
</dbReference>
<sequence length="870" mass="94121">MRKWIGVFAIVFTAHATAQGLPAGVTPQMLQQLQALPPAQQQALAKQYGITLPNTPSATTIDTLGAQGESIMPIDNPRPREEYWIAEPESVDEDDGAPARYGRDLFNRKVSTFAPTDDAPVPESYRLGVGDQLTVQLFGKENEEFVLQVGRNGDVIFPKLGSVTLAGLTFEDARAIIKTRVAQQLIGVEAVVSMGRLRAIGIFMAGEVSVPGAYSVSALTTVTQALFQAGGVSDIGSLRNIQVKRHSQIVATFDAYDLLLRGDASGDIRLQSGDVVFVPPYAGSVEVLGEVKRPMVYEVQGTETVQDLVSMAGGFTQQAYPNAAILTRLSDAGGLPAALNLDLTQAGSKTLAVENGDQIRVPKTSGQLASMVELKGAVHRPGTYGWKPGLRVSDLIEDARSDLHRTADLEYALIISYKNTLLDISVTQFSLADAIASPGSNSDPELREYDQLIVFSLPFAEEDTLQKSKVTEAKSRRAVKLSDDEMSADRVDFAQARKDSSMDETTEGDDPREYSREILLQPILAKLTAQARQGEPVQIVTISGAVRAPGSYPLVSGAKLADLVKAGGGLKDSAYLSAAELRTLRERSRGSLIATYREVSLVRELDPETSSLLQSRDHLTVRDIPDWSPQDSITISGEVVFPGEYLVQKGERLSSVIARAGGFTEEAFPEGAVFTREDVARKESERAMLFAADIRKTFATRLLTEETVGSTLADVTQITQALETFEGQGRLLVDVPAALAGDPLADIELTDGDALVIPKRNRTVTVVGEVQQPGSHIFQNQYALQDYLSLSAGLSARADDKAMYIVRANGTVQTLETNWWRFSGTSNQIQPGDTIVVPVNTQYKERLASWREITQIVYQSLVSVAAVAGL</sequence>
<gene>
    <name evidence="19" type="ORF">IMCC3088_2267</name>
</gene>
<keyword evidence="10" id="KW-0626">Porin</keyword>
<evidence type="ECO:0000256" key="8">
    <source>
        <dbReference type="ARBA" id="ARBA00023047"/>
    </source>
</evidence>
<evidence type="ECO:0000256" key="6">
    <source>
        <dbReference type="ARBA" id="ARBA00022692"/>
    </source>
</evidence>
<dbReference type="Proteomes" id="UP000005615">
    <property type="component" value="Unassembled WGS sequence"/>
</dbReference>
<keyword evidence="5" id="KW-0762">Sugar transport</keyword>
<evidence type="ECO:0000256" key="11">
    <source>
        <dbReference type="ARBA" id="ARBA00023136"/>
    </source>
</evidence>
<keyword evidence="8" id="KW-0625">Polysaccharide transport</keyword>
<accession>F3L3S5</accession>
<feature type="domain" description="Soluble ligand binding" evidence="17">
    <location>
        <begin position="372"/>
        <end position="399"/>
    </location>
</feature>
<evidence type="ECO:0000256" key="2">
    <source>
        <dbReference type="ARBA" id="ARBA00009450"/>
    </source>
</evidence>
<dbReference type="GO" id="GO:0046930">
    <property type="term" value="C:pore complex"/>
    <property type="evidence" value="ECO:0007669"/>
    <property type="project" value="UniProtKB-KW"/>
</dbReference>
<feature type="signal peptide" evidence="15">
    <location>
        <begin position="1"/>
        <end position="18"/>
    </location>
</feature>
<comment type="similarity">
    <text evidence="2">Belongs to the BexD/CtrA/VexA family.</text>
</comment>
<evidence type="ECO:0000259" key="16">
    <source>
        <dbReference type="Pfam" id="PF02563"/>
    </source>
</evidence>
<reference evidence="19 20" key="1">
    <citation type="journal article" date="2011" name="J. Bacteriol.">
        <title>Genome sequence of strain IMCC3088, a proteorhodopsin-containing marine bacterium belonging to the OM60/NOR5 clade.</title>
        <authorList>
            <person name="Jang Y."/>
            <person name="Oh H.M."/>
            <person name="Kang I."/>
            <person name="Lee K."/>
            <person name="Yang S.J."/>
            <person name="Cho J.C."/>
        </authorList>
    </citation>
    <scope>NUCLEOTIDE SEQUENCE [LARGE SCALE GENOMIC DNA]</scope>
    <source>
        <strain evidence="19 20">IMCC3088</strain>
    </source>
</reference>
<keyword evidence="20" id="KW-1185">Reference proteome</keyword>
<evidence type="ECO:0000256" key="10">
    <source>
        <dbReference type="ARBA" id="ARBA00023114"/>
    </source>
</evidence>
<feature type="domain" description="Soluble ligand binding" evidence="17">
    <location>
        <begin position="285"/>
        <end position="334"/>
    </location>
</feature>
<dbReference type="EMBL" id="AEIG01000066">
    <property type="protein sequence ID" value="EGG29048.1"/>
    <property type="molecule type" value="Genomic_DNA"/>
</dbReference>
<dbReference type="GO" id="GO:0015288">
    <property type="term" value="F:porin activity"/>
    <property type="evidence" value="ECO:0007669"/>
    <property type="project" value="UniProtKB-KW"/>
</dbReference>
<evidence type="ECO:0000256" key="3">
    <source>
        <dbReference type="ARBA" id="ARBA00022448"/>
    </source>
</evidence>
<keyword evidence="9" id="KW-0406">Ion transport</keyword>
<comment type="subcellular location">
    <subcellularLocation>
        <location evidence="1">Cell outer membrane</location>
        <topology evidence="1">Multi-pass membrane protein</topology>
    </subcellularLocation>
</comment>
<dbReference type="InterPro" id="IPR003715">
    <property type="entry name" value="Poly_export_N"/>
</dbReference>
<evidence type="ECO:0000256" key="15">
    <source>
        <dbReference type="SAM" id="SignalP"/>
    </source>
</evidence>
<feature type="domain" description="SLBB" evidence="18">
    <location>
        <begin position="202"/>
        <end position="278"/>
    </location>
</feature>
<feature type="domain" description="Soluble ligand binding" evidence="17">
    <location>
        <begin position="764"/>
        <end position="813"/>
    </location>
</feature>
<dbReference type="Pfam" id="PF10531">
    <property type="entry name" value="SLBB"/>
    <property type="match status" value="5"/>
</dbReference>
<keyword evidence="4" id="KW-1134">Transmembrane beta strand</keyword>
<feature type="chain" id="PRO_5003302309" evidence="15">
    <location>
        <begin position="19"/>
        <end position="870"/>
    </location>
</feature>
<dbReference type="PANTHER" id="PTHR33619:SF3">
    <property type="entry name" value="POLYSACCHARIDE EXPORT PROTEIN GFCE-RELATED"/>
    <property type="match status" value="1"/>
</dbReference>
<dbReference type="GO" id="GO:0009279">
    <property type="term" value="C:cell outer membrane"/>
    <property type="evidence" value="ECO:0007669"/>
    <property type="project" value="UniProtKB-SubCell"/>
</dbReference>
<name>F3L3S5_9GAMM</name>
<keyword evidence="3" id="KW-0813">Transport</keyword>
<feature type="domain" description="Polysaccharide export protein N-terminal" evidence="16">
    <location>
        <begin position="120"/>
        <end position="193"/>
    </location>
</feature>
<proteinExistence type="inferred from homology"/>
<feature type="domain" description="Soluble ligand binding" evidence="17">
    <location>
        <begin position="539"/>
        <end position="582"/>
    </location>
</feature>
<evidence type="ECO:0000256" key="5">
    <source>
        <dbReference type="ARBA" id="ARBA00022597"/>
    </source>
</evidence>
<comment type="caution">
    <text evidence="19">The sequence shown here is derived from an EMBL/GenBank/DDBJ whole genome shotgun (WGS) entry which is preliminary data.</text>
</comment>
<evidence type="ECO:0000259" key="18">
    <source>
        <dbReference type="Pfam" id="PF22461"/>
    </source>
</evidence>
<dbReference type="GO" id="GO:0015159">
    <property type="term" value="F:polysaccharide transmembrane transporter activity"/>
    <property type="evidence" value="ECO:0007669"/>
    <property type="project" value="InterPro"/>
</dbReference>
<keyword evidence="7 15" id="KW-0732">Signal</keyword>
<evidence type="ECO:0000259" key="17">
    <source>
        <dbReference type="Pfam" id="PF10531"/>
    </source>
</evidence>
<keyword evidence="14" id="KW-0449">Lipoprotein</keyword>
<evidence type="ECO:0000313" key="20">
    <source>
        <dbReference type="Proteomes" id="UP000005615"/>
    </source>
</evidence>
<feature type="domain" description="Soluble ligand binding" evidence="17">
    <location>
        <begin position="633"/>
        <end position="667"/>
    </location>
</feature>
<keyword evidence="11" id="KW-0472">Membrane</keyword>
<dbReference type="Pfam" id="PF02563">
    <property type="entry name" value="Poly_export"/>
    <property type="match status" value="1"/>
</dbReference>
<evidence type="ECO:0000256" key="12">
    <source>
        <dbReference type="ARBA" id="ARBA00023139"/>
    </source>
</evidence>
<dbReference type="AlphaFoldDB" id="F3L3S5"/>
<dbReference type="InterPro" id="IPR019554">
    <property type="entry name" value="Soluble_ligand-bd"/>
</dbReference>
<dbReference type="InterPro" id="IPR049712">
    <property type="entry name" value="Poly_export"/>
</dbReference>
<dbReference type="Gene3D" id="3.10.560.10">
    <property type="entry name" value="Outer membrane lipoprotein wza domain like"/>
    <property type="match status" value="6"/>
</dbReference>
<evidence type="ECO:0000256" key="1">
    <source>
        <dbReference type="ARBA" id="ARBA00004571"/>
    </source>
</evidence>
<dbReference type="GO" id="GO:0006811">
    <property type="term" value="P:monoatomic ion transport"/>
    <property type="evidence" value="ECO:0007669"/>
    <property type="project" value="UniProtKB-KW"/>
</dbReference>
<evidence type="ECO:0000256" key="13">
    <source>
        <dbReference type="ARBA" id="ARBA00023237"/>
    </source>
</evidence>
<dbReference type="Pfam" id="PF22461">
    <property type="entry name" value="SLBB_2"/>
    <property type="match status" value="1"/>
</dbReference>